<dbReference type="RefSeq" id="WP_377415942.1">
    <property type="nucleotide sequence ID" value="NZ_JBHSPR010000001.1"/>
</dbReference>
<dbReference type="InterPro" id="IPR008271">
    <property type="entry name" value="Ser/Thr_kinase_AS"/>
</dbReference>
<proteinExistence type="predicted"/>
<keyword evidence="4" id="KW-0547">Nucleotide-binding</keyword>
<dbReference type="PROSITE" id="PS00108">
    <property type="entry name" value="PROTEIN_KINASE_ST"/>
    <property type="match status" value="1"/>
</dbReference>
<keyword evidence="5 9" id="KW-0418">Kinase</keyword>
<accession>A0ABW1JYR5</accession>
<organism evidence="9 10">
    <name type="scientific">Plantactinospora solaniradicis</name>
    <dbReference type="NCBI Taxonomy" id="1723736"/>
    <lineage>
        <taxon>Bacteria</taxon>
        <taxon>Bacillati</taxon>
        <taxon>Actinomycetota</taxon>
        <taxon>Actinomycetes</taxon>
        <taxon>Micromonosporales</taxon>
        <taxon>Micromonosporaceae</taxon>
        <taxon>Plantactinospora</taxon>
    </lineage>
</organism>
<feature type="region of interest" description="Disordered" evidence="7">
    <location>
        <begin position="293"/>
        <end position="350"/>
    </location>
</feature>
<evidence type="ECO:0000256" key="3">
    <source>
        <dbReference type="ARBA" id="ARBA00022679"/>
    </source>
</evidence>
<evidence type="ECO:0000313" key="10">
    <source>
        <dbReference type="Proteomes" id="UP001596203"/>
    </source>
</evidence>
<evidence type="ECO:0000259" key="8">
    <source>
        <dbReference type="PROSITE" id="PS50011"/>
    </source>
</evidence>
<reference evidence="10" key="1">
    <citation type="journal article" date="2019" name="Int. J. Syst. Evol. Microbiol.">
        <title>The Global Catalogue of Microorganisms (GCM) 10K type strain sequencing project: providing services to taxonomists for standard genome sequencing and annotation.</title>
        <authorList>
            <consortium name="The Broad Institute Genomics Platform"/>
            <consortium name="The Broad Institute Genome Sequencing Center for Infectious Disease"/>
            <person name="Wu L."/>
            <person name="Ma J."/>
        </authorList>
    </citation>
    <scope>NUCLEOTIDE SEQUENCE [LARGE SCALE GENOMIC DNA]</scope>
    <source>
        <strain evidence="10">ZS-35-S2</strain>
    </source>
</reference>
<evidence type="ECO:0000256" key="2">
    <source>
        <dbReference type="ARBA" id="ARBA00022527"/>
    </source>
</evidence>
<dbReference type="Gene3D" id="3.30.200.20">
    <property type="entry name" value="Phosphorylase Kinase, domain 1"/>
    <property type="match status" value="1"/>
</dbReference>
<dbReference type="EC" id="2.7.11.1" evidence="1"/>
<dbReference type="PANTHER" id="PTHR43289">
    <property type="entry name" value="MITOGEN-ACTIVATED PROTEIN KINASE KINASE KINASE 20-RELATED"/>
    <property type="match status" value="1"/>
</dbReference>
<keyword evidence="3 9" id="KW-0808">Transferase</keyword>
<feature type="compositionally biased region" description="Low complexity" evidence="7">
    <location>
        <begin position="320"/>
        <end position="330"/>
    </location>
</feature>
<gene>
    <name evidence="9" type="ORF">ACFP2T_00140</name>
</gene>
<dbReference type="InterPro" id="IPR011009">
    <property type="entry name" value="Kinase-like_dom_sf"/>
</dbReference>
<evidence type="ECO:0000313" key="9">
    <source>
        <dbReference type="EMBL" id="MFC6014606.1"/>
    </source>
</evidence>
<dbReference type="CDD" id="cd14014">
    <property type="entry name" value="STKc_PknB_like"/>
    <property type="match status" value="1"/>
</dbReference>
<evidence type="ECO:0000256" key="5">
    <source>
        <dbReference type="ARBA" id="ARBA00022777"/>
    </source>
</evidence>
<dbReference type="SMART" id="SM00220">
    <property type="entry name" value="S_TKc"/>
    <property type="match status" value="1"/>
</dbReference>
<dbReference type="Proteomes" id="UP001596203">
    <property type="component" value="Unassembled WGS sequence"/>
</dbReference>
<keyword evidence="10" id="KW-1185">Reference proteome</keyword>
<name>A0ABW1JYR5_9ACTN</name>
<dbReference type="EMBL" id="JBHSPR010000001">
    <property type="protein sequence ID" value="MFC6014606.1"/>
    <property type="molecule type" value="Genomic_DNA"/>
</dbReference>
<evidence type="ECO:0000256" key="1">
    <source>
        <dbReference type="ARBA" id="ARBA00012513"/>
    </source>
</evidence>
<dbReference type="PROSITE" id="PS50011">
    <property type="entry name" value="PROTEIN_KINASE_DOM"/>
    <property type="match status" value="1"/>
</dbReference>
<evidence type="ECO:0000256" key="7">
    <source>
        <dbReference type="SAM" id="MobiDB-lite"/>
    </source>
</evidence>
<keyword evidence="6" id="KW-0067">ATP-binding</keyword>
<dbReference type="Pfam" id="PF00069">
    <property type="entry name" value="Pkinase"/>
    <property type="match status" value="1"/>
</dbReference>
<evidence type="ECO:0000256" key="6">
    <source>
        <dbReference type="ARBA" id="ARBA00022840"/>
    </source>
</evidence>
<feature type="region of interest" description="Disordered" evidence="7">
    <location>
        <begin position="372"/>
        <end position="394"/>
    </location>
</feature>
<dbReference type="Gene3D" id="1.10.510.10">
    <property type="entry name" value="Transferase(Phosphotransferase) domain 1"/>
    <property type="match status" value="1"/>
</dbReference>
<sequence>MDRVLGGRYRLVREVAYGAIGIVWRGVDLCDGQPVAIKMLRPEAAVRPDLVAGFQAETDVVAGLDHPCLVRPRDVLGQGRERALVMELIEGEDLRRRLRRTGPVPPAIAAEVAAQLAGALAYLHRRGIMHGDVKPGNILVPADGGLVRLVDFGAARRIGADPGWPTTQATPEYVAPEVIVGGPVTPASDVYALGIVLFELVSGRSPYRGGLPDQVLDRHRNCQPVPPPGLPPLVWQFVEDCLATDPARRPDAERAAARLRGMEPALDGITALPRPAADQVTWWPRRAGAATGIARVGRPGHGPTHAAPVPPAPASPERTAGAADAASVAARRQWSGSAETDPAEPSAVADPLGGDLLAVAGPAGGDLRAVVGPAGAGGYRRGRPEERDGAGRRRRWTAMPLHTVFRSVRRLGCLLRKPWTAESVVSGGRGGPARSFRQSATYPLKVY</sequence>
<dbReference type="GO" id="GO:0004674">
    <property type="term" value="F:protein serine/threonine kinase activity"/>
    <property type="evidence" value="ECO:0007669"/>
    <property type="project" value="UniProtKB-EC"/>
</dbReference>
<protein>
    <recommendedName>
        <fullName evidence="1">non-specific serine/threonine protein kinase</fullName>
        <ecNumber evidence="1">2.7.11.1</ecNumber>
    </recommendedName>
</protein>
<dbReference type="SUPFAM" id="SSF56112">
    <property type="entry name" value="Protein kinase-like (PK-like)"/>
    <property type="match status" value="1"/>
</dbReference>
<comment type="caution">
    <text evidence="9">The sequence shown here is derived from an EMBL/GenBank/DDBJ whole genome shotgun (WGS) entry which is preliminary data.</text>
</comment>
<dbReference type="InterPro" id="IPR000719">
    <property type="entry name" value="Prot_kinase_dom"/>
</dbReference>
<feature type="domain" description="Protein kinase" evidence="8">
    <location>
        <begin position="9"/>
        <end position="266"/>
    </location>
</feature>
<feature type="compositionally biased region" description="Basic and acidic residues" evidence="7">
    <location>
        <begin position="382"/>
        <end position="391"/>
    </location>
</feature>
<evidence type="ECO:0000256" key="4">
    <source>
        <dbReference type="ARBA" id="ARBA00022741"/>
    </source>
</evidence>
<dbReference type="PANTHER" id="PTHR43289:SF6">
    <property type="entry name" value="SERINE_THREONINE-PROTEIN KINASE NEKL-3"/>
    <property type="match status" value="1"/>
</dbReference>
<keyword evidence="2" id="KW-0723">Serine/threonine-protein kinase</keyword>